<keyword evidence="1" id="KW-0732">Signal</keyword>
<dbReference type="EMBL" id="CP022098">
    <property type="protein sequence ID" value="ATB40484.1"/>
    <property type="molecule type" value="Genomic_DNA"/>
</dbReference>
<accession>A0A250J998</accession>
<sequence>MNRRFTTLLSIPFLSLSLSTAALAAEEDNAPGAMCVGVGHDLRFNAQGQAENPQAVAVTTICPSERRLINGSFATSFSATVWVSDQSTQTGVCCKAVSRVPNGASVVESPWSCTSTTGTSSNTQLTIQEITDGWTFAHFYIQCTVPAVEAGKTSRIITFRSTQS</sequence>
<evidence type="ECO:0000313" key="2">
    <source>
        <dbReference type="EMBL" id="ATB40484.1"/>
    </source>
</evidence>
<proteinExistence type="predicted"/>
<dbReference type="Proteomes" id="UP000217257">
    <property type="component" value="Chromosome"/>
</dbReference>
<evidence type="ECO:0008006" key="4">
    <source>
        <dbReference type="Google" id="ProtNLM"/>
    </source>
</evidence>
<feature type="chain" id="PRO_5012693418" description="Lipoprotein" evidence="1">
    <location>
        <begin position="25"/>
        <end position="164"/>
    </location>
</feature>
<reference evidence="2 3" key="1">
    <citation type="submission" date="2017-06" db="EMBL/GenBank/DDBJ databases">
        <title>Sequencing and comparative analysis of myxobacterial genomes.</title>
        <authorList>
            <person name="Rupp O."/>
            <person name="Goesmann A."/>
            <person name="Sogaard-Andersen L."/>
        </authorList>
    </citation>
    <scope>NUCLEOTIDE SEQUENCE [LARGE SCALE GENOMIC DNA]</scope>
    <source>
        <strain evidence="2 3">DSM 52655</strain>
    </source>
</reference>
<name>A0A250J998_9BACT</name>
<protein>
    <recommendedName>
        <fullName evidence="4">Lipoprotein</fullName>
    </recommendedName>
</protein>
<dbReference type="RefSeq" id="WP_095988344.1">
    <property type="nucleotide sequence ID" value="NZ_CP022098.1"/>
</dbReference>
<dbReference type="AlphaFoldDB" id="A0A250J998"/>
<evidence type="ECO:0000313" key="3">
    <source>
        <dbReference type="Proteomes" id="UP000217257"/>
    </source>
</evidence>
<dbReference type="KEGG" id="cfus:CYFUS_005933"/>
<gene>
    <name evidence="2" type="ORF">CYFUS_005933</name>
</gene>
<feature type="signal peptide" evidence="1">
    <location>
        <begin position="1"/>
        <end position="24"/>
    </location>
</feature>
<organism evidence="2 3">
    <name type="scientific">Cystobacter fuscus</name>
    <dbReference type="NCBI Taxonomy" id="43"/>
    <lineage>
        <taxon>Bacteria</taxon>
        <taxon>Pseudomonadati</taxon>
        <taxon>Myxococcota</taxon>
        <taxon>Myxococcia</taxon>
        <taxon>Myxococcales</taxon>
        <taxon>Cystobacterineae</taxon>
        <taxon>Archangiaceae</taxon>
        <taxon>Cystobacter</taxon>
    </lineage>
</organism>
<evidence type="ECO:0000256" key="1">
    <source>
        <dbReference type="SAM" id="SignalP"/>
    </source>
</evidence>